<dbReference type="RefSeq" id="WP_012596420.1">
    <property type="nucleotide sequence ID" value="NC_011726.1"/>
</dbReference>
<gene>
    <name evidence="1" type="ordered locus">PCC8801_3180</name>
</gene>
<name>B7JY57_RIPO1</name>
<evidence type="ECO:0000313" key="1">
    <source>
        <dbReference type="EMBL" id="ACK67159.1"/>
    </source>
</evidence>
<sequence length="71" mass="8428">MSTEDKARELMVKDRLTEEERHEKMVTRTVETEAAYEQDLEETARELLAQERLEEAHLHSNMLERAAEEIQ</sequence>
<accession>B7JY57</accession>
<protein>
    <submittedName>
        <fullName evidence="1">Uncharacterized protein</fullName>
    </submittedName>
</protein>
<keyword evidence="2" id="KW-1185">Reference proteome</keyword>
<dbReference type="Proteomes" id="UP000008204">
    <property type="component" value="Chromosome"/>
</dbReference>
<dbReference type="EMBL" id="CP001287">
    <property type="protein sequence ID" value="ACK67159.1"/>
    <property type="molecule type" value="Genomic_DNA"/>
</dbReference>
<dbReference type="HOGENOM" id="CLU_191318_1_0_3"/>
<dbReference type="AlphaFoldDB" id="B7JY57"/>
<dbReference type="KEGG" id="cyp:PCC8801_3180"/>
<reference evidence="2" key="1">
    <citation type="journal article" date="2011" name="MBio">
        <title>Novel metabolic attributes of the genus Cyanothece, comprising a group of unicellular nitrogen-fixing Cyanobacteria.</title>
        <authorList>
            <person name="Bandyopadhyay A."/>
            <person name="Elvitigala T."/>
            <person name="Welsh E."/>
            <person name="Stockel J."/>
            <person name="Liberton M."/>
            <person name="Min H."/>
            <person name="Sherman L.A."/>
            <person name="Pakrasi H.B."/>
        </authorList>
    </citation>
    <scope>NUCLEOTIDE SEQUENCE [LARGE SCALE GENOMIC DNA]</scope>
    <source>
        <strain evidence="2">PCC 8801</strain>
    </source>
</reference>
<evidence type="ECO:0000313" key="2">
    <source>
        <dbReference type="Proteomes" id="UP000008204"/>
    </source>
</evidence>
<organism evidence="1 2">
    <name type="scientific">Rippkaea orientalis (strain PCC 8801 / RF-1)</name>
    <name type="common">Cyanothece sp. (strain PCC 8801)</name>
    <dbReference type="NCBI Taxonomy" id="41431"/>
    <lineage>
        <taxon>Bacteria</taxon>
        <taxon>Bacillati</taxon>
        <taxon>Cyanobacteriota</taxon>
        <taxon>Cyanophyceae</taxon>
        <taxon>Oscillatoriophycideae</taxon>
        <taxon>Chroococcales</taxon>
        <taxon>Aphanothecaceae</taxon>
        <taxon>Rippkaea</taxon>
        <taxon>Rippkaea orientalis</taxon>
    </lineage>
</organism>
<dbReference type="eggNOG" id="ENOG5032H9U">
    <property type="taxonomic scope" value="Bacteria"/>
</dbReference>
<proteinExistence type="predicted"/>
<dbReference type="OrthoDB" id="583073at2"/>